<dbReference type="InterPro" id="IPR013221">
    <property type="entry name" value="Mur_ligase_cen"/>
</dbReference>
<dbReference type="Pfam" id="PF02875">
    <property type="entry name" value="Mur_ligase_C"/>
    <property type="match status" value="1"/>
</dbReference>
<reference evidence="15 16" key="1">
    <citation type="submission" date="2016-04" db="EMBL/GenBank/DDBJ databases">
        <title>Genome analysis of Thermosulfurimonas dismutans, the first thermophilic sulfur-disproportionating bacterium of the phylum Thermodesulfobacteria.</title>
        <authorList>
            <person name="Mardanov A.V."/>
            <person name="Beletsky A.V."/>
            <person name="Kadnikov V.V."/>
            <person name="Slobodkin A.I."/>
            <person name="Ravin N.V."/>
        </authorList>
    </citation>
    <scope>NUCLEOTIDE SEQUENCE [LARGE SCALE GENOMIC DNA]</scope>
    <source>
        <strain evidence="15 16">S95</strain>
    </source>
</reference>
<dbReference type="GO" id="GO:0009252">
    <property type="term" value="P:peptidoglycan biosynthetic process"/>
    <property type="evidence" value="ECO:0007669"/>
    <property type="project" value="UniProtKB-UniRule"/>
</dbReference>
<comment type="similarity">
    <text evidence="10">Belongs to the MurCDEF family. MurF subfamily.</text>
</comment>
<dbReference type="UniPathway" id="UPA00219"/>
<dbReference type="GO" id="GO:0008360">
    <property type="term" value="P:regulation of cell shape"/>
    <property type="evidence" value="ECO:0007669"/>
    <property type="project" value="UniProtKB-KW"/>
</dbReference>
<dbReference type="STRING" id="999894.TDIS_1761"/>
<dbReference type="GO" id="GO:0051301">
    <property type="term" value="P:cell division"/>
    <property type="evidence" value="ECO:0007669"/>
    <property type="project" value="UniProtKB-KW"/>
</dbReference>
<dbReference type="PANTHER" id="PTHR43024:SF1">
    <property type="entry name" value="UDP-N-ACETYLMURAMOYL-TRIPEPTIDE--D-ALANYL-D-ALANINE LIGASE"/>
    <property type="match status" value="1"/>
</dbReference>
<comment type="catalytic activity">
    <reaction evidence="10 11">
        <text>D-alanyl-D-alanine + UDP-N-acetyl-alpha-D-muramoyl-L-alanyl-gamma-D-glutamyl-meso-2,6-diaminopimelate + ATP = UDP-N-acetyl-alpha-D-muramoyl-L-alanyl-gamma-D-glutamyl-meso-2,6-diaminopimeloyl-D-alanyl-D-alanine + ADP + phosphate + H(+)</text>
        <dbReference type="Rhea" id="RHEA:28374"/>
        <dbReference type="ChEBI" id="CHEBI:15378"/>
        <dbReference type="ChEBI" id="CHEBI:30616"/>
        <dbReference type="ChEBI" id="CHEBI:43474"/>
        <dbReference type="ChEBI" id="CHEBI:57822"/>
        <dbReference type="ChEBI" id="CHEBI:61386"/>
        <dbReference type="ChEBI" id="CHEBI:83905"/>
        <dbReference type="ChEBI" id="CHEBI:456216"/>
        <dbReference type="EC" id="6.3.2.10"/>
    </reaction>
</comment>
<evidence type="ECO:0000256" key="7">
    <source>
        <dbReference type="ARBA" id="ARBA00022984"/>
    </source>
</evidence>
<feature type="domain" description="Mur ligase C-terminal" evidence="13">
    <location>
        <begin position="337"/>
        <end position="457"/>
    </location>
</feature>
<dbReference type="OrthoDB" id="9801978at2"/>
<dbReference type="Pfam" id="PF08245">
    <property type="entry name" value="Mur_ligase_M"/>
    <property type="match status" value="1"/>
</dbReference>
<dbReference type="Pfam" id="PF01225">
    <property type="entry name" value="Mur_ligase"/>
    <property type="match status" value="1"/>
</dbReference>
<comment type="subcellular location">
    <subcellularLocation>
        <location evidence="10 11">Cytoplasm</location>
    </subcellularLocation>
</comment>
<dbReference type="InterPro" id="IPR051046">
    <property type="entry name" value="MurCDEF_CellWall_CoF430Synth"/>
</dbReference>
<dbReference type="Gene3D" id="3.40.1390.10">
    <property type="entry name" value="MurE/MurF, N-terminal domain"/>
    <property type="match status" value="1"/>
</dbReference>
<feature type="binding site" evidence="10">
    <location>
        <begin position="129"/>
        <end position="135"/>
    </location>
    <ligand>
        <name>ATP</name>
        <dbReference type="ChEBI" id="CHEBI:30616"/>
    </ligand>
</feature>
<keyword evidence="4 10" id="KW-0547">Nucleotide-binding</keyword>
<dbReference type="GO" id="GO:0005737">
    <property type="term" value="C:cytoplasm"/>
    <property type="evidence" value="ECO:0007669"/>
    <property type="project" value="UniProtKB-SubCell"/>
</dbReference>
<dbReference type="GO" id="GO:0071555">
    <property type="term" value="P:cell wall organization"/>
    <property type="evidence" value="ECO:0007669"/>
    <property type="project" value="UniProtKB-KW"/>
</dbReference>
<dbReference type="InterPro" id="IPR036565">
    <property type="entry name" value="Mur-like_cat_sf"/>
</dbReference>
<dbReference type="HAMAP" id="MF_02019">
    <property type="entry name" value="MurF"/>
    <property type="match status" value="1"/>
</dbReference>
<dbReference type="EMBL" id="LWLG01000015">
    <property type="protein sequence ID" value="OAQ20135.1"/>
    <property type="molecule type" value="Genomic_DNA"/>
</dbReference>
<name>A0A179D242_9BACT</name>
<evidence type="ECO:0000256" key="2">
    <source>
        <dbReference type="ARBA" id="ARBA00022598"/>
    </source>
</evidence>
<dbReference type="InterPro" id="IPR035911">
    <property type="entry name" value="MurE/MurF_N"/>
</dbReference>
<dbReference type="InterPro" id="IPR004101">
    <property type="entry name" value="Mur_ligase_C"/>
</dbReference>
<accession>A0A179D242</accession>
<keyword evidence="16" id="KW-1185">Reference proteome</keyword>
<evidence type="ECO:0000313" key="16">
    <source>
        <dbReference type="Proteomes" id="UP000078390"/>
    </source>
</evidence>
<keyword evidence="3 10" id="KW-0132">Cell division</keyword>
<dbReference type="PATRIC" id="fig|999894.6.peg.1759"/>
<keyword evidence="2 10" id="KW-0436">Ligase</keyword>
<dbReference type="RefSeq" id="WP_068671397.1">
    <property type="nucleotide sequence ID" value="NZ_LWLG01000015.1"/>
</dbReference>
<dbReference type="InterPro" id="IPR000713">
    <property type="entry name" value="Mur_ligase_N"/>
</dbReference>
<dbReference type="AlphaFoldDB" id="A0A179D242"/>
<evidence type="ECO:0000256" key="3">
    <source>
        <dbReference type="ARBA" id="ARBA00022618"/>
    </source>
</evidence>
<dbReference type="GO" id="GO:0005524">
    <property type="term" value="F:ATP binding"/>
    <property type="evidence" value="ECO:0007669"/>
    <property type="project" value="UniProtKB-UniRule"/>
</dbReference>
<dbReference type="InterPro" id="IPR036615">
    <property type="entry name" value="Mur_ligase_C_dom_sf"/>
</dbReference>
<dbReference type="NCBIfam" id="TIGR01143">
    <property type="entry name" value="murF"/>
    <property type="match status" value="1"/>
</dbReference>
<gene>
    <name evidence="10" type="primary">murF</name>
    <name evidence="15" type="ORF">TDIS_1761</name>
</gene>
<dbReference type="GO" id="GO:0047480">
    <property type="term" value="F:UDP-N-acetylmuramoyl-tripeptide-D-alanyl-D-alanine ligase activity"/>
    <property type="evidence" value="ECO:0007669"/>
    <property type="project" value="UniProtKB-UniRule"/>
</dbReference>
<keyword evidence="7 10" id="KW-0573">Peptidoglycan synthesis</keyword>
<evidence type="ECO:0000259" key="13">
    <source>
        <dbReference type="Pfam" id="PF02875"/>
    </source>
</evidence>
<comment type="caution">
    <text evidence="15">The sequence shown here is derived from an EMBL/GenBank/DDBJ whole genome shotgun (WGS) entry which is preliminary data.</text>
</comment>
<evidence type="ECO:0000256" key="1">
    <source>
        <dbReference type="ARBA" id="ARBA00022490"/>
    </source>
</evidence>
<dbReference type="InterPro" id="IPR005863">
    <property type="entry name" value="UDP-N-AcMur_synth"/>
</dbReference>
<keyword evidence="8 10" id="KW-0131">Cell cycle</keyword>
<evidence type="ECO:0000256" key="9">
    <source>
        <dbReference type="ARBA" id="ARBA00023316"/>
    </source>
</evidence>
<dbReference type="GO" id="GO:0008766">
    <property type="term" value="F:UDP-N-acetylmuramoylalanyl-D-glutamyl-2,6-diaminopimelate-D-alanyl-D-alanine ligase activity"/>
    <property type="evidence" value="ECO:0007669"/>
    <property type="project" value="RHEA"/>
</dbReference>
<sequence>MGVPEGVGSYIKTAALRTEEVVRACGGILANGDMGIVFSGVSTDTRKLSPGELFVALKGPRFDGHDFVFEALDRGAKGLIISKFPKGFKLEECPKTVSIVLVKDTLKALGDLARYFRKKRGFKALAVSGSCGKTTTKEMCAAVLGARFRVFKNPGNYNNLIGLPLSIFSVPQEVEVGVFELGISVPGEMERLCKILEPQVSILTGVRPAHLEGLGDLEGVLSEKFKLFEGTAKEGVLIVNRDEEALFEKSQGLPHRRITFGFHPEAEVRAEGVRVLPEGTDFELKVRGRSLGRRKIRFLGAHFVRNALAALASGLAFGIPVEECLPALENISPLPGRLCPMRTDRYFILDDAYNANPGSVAEALRVFAEITNGFSLRVVILGDMRELGETARKYHEEMGLEAGRVADLVFSVGEFAEVVASAARSSGARAYAFHSVEELLSTLEIPSGAAVLIKGSRAVGLERVVAKLREV</sequence>
<protein>
    <recommendedName>
        <fullName evidence="10 11">UDP-N-acetylmuramoyl-tripeptide--D-alanyl-D-alanine ligase</fullName>
        <ecNumber evidence="10 11">6.3.2.10</ecNumber>
    </recommendedName>
    <alternativeName>
        <fullName evidence="10">D-alanyl-D-alanine-adding enzyme</fullName>
    </alternativeName>
</protein>
<evidence type="ECO:0000256" key="8">
    <source>
        <dbReference type="ARBA" id="ARBA00023306"/>
    </source>
</evidence>
<feature type="domain" description="Mur ligase N-terminal catalytic" evidence="12">
    <location>
        <begin position="39"/>
        <end position="117"/>
    </location>
</feature>
<keyword evidence="9 10" id="KW-0961">Cell wall biogenesis/degradation</keyword>
<evidence type="ECO:0000259" key="14">
    <source>
        <dbReference type="Pfam" id="PF08245"/>
    </source>
</evidence>
<feature type="domain" description="Mur ligase central" evidence="14">
    <location>
        <begin position="127"/>
        <end position="313"/>
    </location>
</feature>
<dbReference type="Proteomes" id="UP000078390">
    <property type="component" value="Unassembled WGS sequence"/>
</dbReference>
<dbReference type="SUPFAM" id="SSF53244">
    <property type="entry name" value="MurD-like peptide ligases, peptide-binding domain"/>
    <property type="match status" value="1"/>
</dbReference>
<keyword evidence="6 10" id="KW-0133">Cell shape</keyword>
<dbReference type="Gene3D" id="3.40.1190.10">
    <property type="entry name" value="Mur-like, catalytic domain"/>
    <property type="match status" value="1"/>
</dbReference>
<evidence type="ECO:0000256" key="10">
    <source>
        <dbReference type="HAMAP-Rule" id="MF_02019"/>
    </source>
</evidence>
<comment type="function">
    <text evidence="10 11">Involved in cell wall formation. Catalyzes the final step in the synthesis of UDP-N-acetylmuramoyl-pentapeptide, the precursor of murein.</text>
</comment>
<dbReference type="SUPFAM" id="SSF63418">
    <property type="entry name" value="MurE/MurF N-terminal domain"/>
    <property type="match status" value="1"/>
</dbReference>
<evidence type="ECO:0000256" key="5">
    <source>
        <dbReference type="ARBA" id="ARBA00022840"/>
    </source>
</evidence>
<keyword evidence="5 10" id="KW-0067">ATP-binding</keyword>
<organism evidence="15 16">
    <name type="scientific">Thermosulfurimonas dismutans</name>
    <dbReference type="NCBI Taxonomy" id="999894"/>
    <lineage>
        <taxon>Bacteria</taxon>
        <taxon>Pseudomonadati</taxon>
        <taxon>Thermodesulfobacteriota</taxon>
        <taxon>Thermodesulfobacteria</taxon>
        <taxon>Thermodesulfobacteriales</taxon>
        <taxon>Thermodesulfobacteriaceae</taxon>
        <taxon>Thermosulfurimonas</taxon>
    </lineage>
</organism>
<dbReference type="Gene3D" id="3.90.190.20">
    <property type="entry name" value="Mur ligase, C-terminal domain"/>
    <property type="match status" value="1"/>
</dbReference>
<dbReference type="PANTHER" id="PTHR43024">
    <property type="entry name" value="UDP-N-ACETYLMURAMOYL-TRIPEPTIDE--D-ALANYL-D-ALANINE LIGASE"/>
    <property type="match status" value="1"/>
</dbReference>
<dbReference type="SUPFAM" id="SSF53623">
    <property type="entry name" value="MurD-like peptide ligases, catalytic domain"/>
    <property type="match status" value="1"/>
</dbReference>
<evidence type="ECO:0000256" key="6">
    <source>
        <dbReference type="ARBA" id="ARBA00022960"/>
    </source>
</evidence>
<evidence type="ECO:0000259" key="12">
    <source>
        <dbReference type="Pfam" id="PF01225"/>
    </source>
</evidence>
<dbReference type="EC" id="6.3.2.10" evidence="10 11"/>
<evidence type="ECO:0000256" key="4">
    <source>
        <dbReference type="ARBA" id="ARBA00022741"/>
    </source>
</evidence>
<evidence type="ECO:0000313" key="15">
    <source>
        <dbReference type="EMBL" id="OAQ20135.1"/>
    </source>
</evidence>
<evidence type="ECO:0000256" key="11">
    <source>
        <dbReference type="RuleBase" id="RU004136"/>
    </source>
</evidence>
<proteinExistence type="inferred from homology"/>
<keyword evidence="1 10" id="KW-0963">Cytoplasm</keyword>
<comment type="pathway">
    <text evidence="10 11">Cell wall biogenesis; peptidoglycan biosynthesis.</text>
</comment>